<keyword evidence="6" id="KW-1185">Reference proteome</keyword>
<feature type="domain" description="Chitin-binding type-2" evidence="4">
    <location>
        <begin position="320"/>
        <end position="374"/>
    </location>
</feature>
<keyword evidence="1" id="KW-0175">Coiled coil</keyword>
<feature type="domain" description="Chitin-binding type-2" evidence="4">
    <location>
        <begin position="123"/>
        <end position="182"/>
    </location>
</feature>
<keyword evidence="3" id="KW-0732">Signal</keyword>
<dbReference type="OrthoDB" id="6020543at2759"/>
<evidence type="ECO:0000259" key="4">
    <source>
        <dbReference type="SMART" id="SM00494"/>
    </source>
</evidence>
<dbReference type="SMART" id="SM00494">
    <property type="entry name" value="ChtBD2"/>
    <property type="match status" value="2"/>
</dbReference>
<gene>
    <name evidence="5" type="primary">106095863</name>
</gene>
<evidence type="ECO:0000313" key="5">
    <source>
        <dbReference type="EnsemblMetazoa" id="SCAU007475-PA"/>
    </source>
</evidence>
<reference evidence="5" key="1">
    <citation type="submission" date="2020-05" db="UniProtKB">
        <authorList>
            <consortium name="EnsemblMetazoa"/>
        </authorList>
    </citation>
    <scope>IDENTIFICATION</scope>
    <source>
        <strain evidence="5">USDA</strain>
    </source>
</reference>
<dbReference type="SUPFAM" id="SSF57625">
    <property type="entry name" value="Invertebrate chitin-binding proteins"/>
    <property type="match status" value="2"/>
</dbReference>
<dbReference type="Pfam" id="PF01607">
    <property type="entry name" value="CBM_14"/>
    <property type="match status" value="1"/>
</dbReference>
<dbReference type="KEGG" id="scac:106095863"/>
<name>A0A1I8PEV3_STOCA</name>
<dbReference type="InterPro" id="IPR036508">
    <property type="entry name" value="Chitin-bd_dom_sf"/>
</dbReference>
<proteinExistence type="predicted"/>
<feature type="region of interest" description="Disordered" evidence="2">
    <location>
        <begin position="39"/>
        <end position="63"/>
    </location>
</feature>
<evidence type="ECO:0000313" key="6">
    <source>
        <dbReference type="Proteomes" id="UP000095300"/>
    </source>
</evidence>
<dbReference type="GO" id="GO:0005576">
    <property type="term" value="C:extracellular region"/>
    <property type="evidence" value="ECO:0007669"/>
    <property type="project" value="InterPro"/>
</dbReference>
<dbReference type="InterPro" id="IPR002557">
    <property type="entry name" value="Chitin-bd_dom"/>
</dbReference>
<organism evidence="5 6">
    <name type="scientific">Stomoxys calcitrans</name>
    <name type="common">Stable fly</name>
    <name type="synonym">Conops calcitrans</name>
    <dbReference type="NCBI Taxonomy" id="35570"/>
    <lineage>
        <taxon>Eukaryota</taxon>
        <taxon>Metazoa</taxon>
        <taxon>Ecdysozoa</taxon>
        <taxon>Arthropoda</taxon>
        <taxon>Hexapoda</taxon>
        <taxon>Insecta</taxon>
        <taxon>Pterygota</taxon>
        <taxon>Neoptera</taxon>
        <taxon>Endopterygota</taxon>
        <taxon>Diptera</taxon>
        <taxon>Brachycera</taxon>
        <taxon>Muscomorpha</taxon>
        <taxon>Muscoidea</taxon>
        <taxon>Muscidae</taxon>
        <taxon>Stomoxys</taxon>
    </lineage>
</organism>
<dbReference type="AlphaFoldDB" id="A0A1I8PEV3"/>
<dbReference type="GO" id="GO:0008061">
    <property type="term" value="F:chitin binding"/>
    <property type="evidence" value="ECO:0007669"/>
    <property type="project" value="InterPro"/>
</dbReference>
<evidence type="ECO:0000256" key="1">
    <source>
        <dbReference type="SAM" id="Coils"/>
    </source>
</evidence>
<feature type="signal peptide" evidence="3">
    <location>
        <begin position="1"/>
        <end position="23"/>
    </location>
</feature>
<accession>A0A1I8PEV3</accession>
<sequence length="391" mass="42920">MANVKKIALGLIAIYIAIVVVDGDIVTTTMDPLVGSNEVTTISDNDNDWSQQTGESSGEVTTPGNAECVCSCIDQEQECLTPEECTAMSNEETTTTADVSVEDTTTMSSIVDTTTLPLPPLPPTCAIPGVQPDVADCRAYHVCSSAGFSDGLPHLVTKFCSENEAFSVRFGRCSREISSCFANDFCIVKGGLPDPMSNTSYYLCEPRLVGGGFHIFHVKCSPHQIFYPELGKCFIDMANLPQQPISVFPPFTWNILEDIDVVKAELKLIKEQDKLKLKMEKELLKAEKKRQKELEKEAEQRAKEEEKLNKALAKQESLTFVCTTEGNFISSVSDRFYYACINKKGKFKVEAMQCPVGSKFNATTGLCTIDTLQVADKADSLSVEDDDGKEE</sequence>
<dbReference type="VEuPathDB" id="VectorBase:SCAU007475"/>
<evidence type="ECO:0000256" key="3">
    <source>
        <dbReference type="SAM" id="SignalP"/>
    </source>
</evidence>
<protein>
    <recommendedName>
        <fullName evidence="4">Chitin-binding type-2 domain-containing protein</fullName>
    </recommendedName>
</protein>
<feature type="coiled-coil region" evidence="1">
    <location>
        <begin position="269"/>
        <end position="316"/>
    </location>
</feature>
<evidence type="ECO:0000256" key="2">
    <source>
        <dbReference type="SAM" id="MobiDB-lite"/>
    </source>
</evidence>
<feature type="chain" id="PRO_5009326512" description="Chitin-binding type-2 domain-containing protein" evidence="3">
    <location>
        <begin position="24"/>
        <end position="391"/>
    </location>
</feature>
<dbReference type="STRING" id="35570.A0A1I8PEV3"/>
<dbReference type="Proteomes" id="UP000095300">
    <property type="component" value="Unassembled WGS sequence"/>
</dbReference>
<dbReference type="CDD" id="cd22249">
    <property type="entry name" value="UDM1_RNF168_RNF169-like"/>
    <property type="match status" value="1"/>
</dbReference>
<dbReference type="EnsemblMetazoa" id="SCAU007475-RA">
    <property type="protein sequence ID" value="SCAU007475-PA"/>
    <property type="gene ID" value="SCAU007475"/>
</dbReference>